<dbReference type="InterPro" id="IPR036249">
    <property type="entry name" value="Thioredoxin-like_sf"/>
</dbReference>
<protein>
    <recommendedName>
        <fullName evidence="3">Thioredoxin domain-containing protein</fullName>
    </recommendedName>
</protein>
<dbReference type="EMBL" id="BRXW01000610">
    <property type="protein sequence ID" value="GMH69866.1"/>
    <property type="molecule type" value="Genomic_DNA"/>
</dbReference>
<sequence length="159" mass="17442">MFMLRNYFQSLQPFPTVDYGHVSTVASKADFDKVIRQQEGGGEGSQAPSHKLTIVDFYATWCPPCKAAVPLYAKMSEDYYKKGVQFYKCDVDKSRDISSSQGISAMPTFKVYKGGVCVETVKGLSEAKIRSALDKALEEAEVKGGDDDDDDDGVVKAAE</sequence>
<proteinExistence type="predicted"/>
<keyword evidence="1" id="KW-1015">Disulfide bond</keyword>
<accession>A0A9W7AFU1</accession>
<dbReference type="CDD" id="cd02947">
    <property type="entry name" value="TRX_family"/>
    <property type="match status" value="1"/>
</dbReference>
<gene>
    <name evidence="4" type="ORF">TrLO_g4998</name>
</gene>
<feature type="domain" description="Thioredoxin" evidence="3">
    <location>
        <begin position="8"/>
        <end position="138"/>
    </location>
</feature>
<dbReference type="AlphaFoldDB" id="A0A9W7AFU1"/>
<dbReference type="PANTHER" id="PTHR46115">
    <property type="entry name" value="THIOREDOXIN-LIKE PROTEIN 1"/>
    <property type="match status" value="1"/>
</dbReference>
<dbReference type="Pfam" id="PF00085">
    <property type="entry name" value="Thioredoxin"/>
    <property type="match status" value="1"/>
</dbReference>
<reference evidence="5" key="1">
    <citation type="journal article" date="2023" name="Commun. Biol.">
        <title>Genome analysis of Parmales, the sister group of diatoms, reveals the evolutionary specialization of diatoms from phago-mixotrophs to photoautotrophs.</title>
        <authorList>
            <person name="Ban H."/>
            <person name="Sato S."/>
            <person name="Yoshikawa S."/>
            <person name="Yamada K."/>
            <person name="Nakamura Y."/>
            <person name="Ichinomiya M."/>
            <person name="Sato N."/>
            <person name="Blanc-Mathieu R."/>
            <person name="Endo H."/>
            <person name="Kuwata A."/>
            <person name="Ogata H."/>
        </authorList>
    </citation>
    <scope>NUCLEOTIDE SEQUENCE [LARGE SCALE GENOMIC DNA]</scope>
    <source>
        <strain evidence="5">NIES 3700</strain>
    </source>
</reference>
<comment type="caution">
    <text evidence="4">The sequence shown here is derived from an EMBL/GenBank/DDBJ whole genome shotgun (WGS) entry which is preliminary data.</text>
</comment>
<keyword evidence="5" id="KW-1185">Reference proteome</keyword>
<evidence type="ECO:0000259" key="3">
    <source>
        <dbReference type="PROSITE" id="PS51352"/>
    </source>
</evidence>
<dbReference type="PROSITE" id="PS51352">
    <property type="entry name" value="THIOREDOXIN_2"/>
    <property type="match status" value="1"/>
</dbReference>
<name>A0A9W7AFU1_9STRA</name>
<dbReference type="InterPro" id="IPR013766">
    <property type="entry name" value="Thioredoxin_domain"/>
</dbReference>
<dbReference type="OrthoDB" id="2121326at2759"/>
<organism evidence="4 5">
    <name type="scientific">Triparma laevis f. longispina</name>
    <dbReference type="NCBI Taxonomy" id="1714387"/>
    <lineage>
        <taxon>Eukaryota</taxon>
        <taxon>Sar</taxon>
        <taxon>Stramenopiles</taxon>
        <taxon>Ochrophyta</taxon>
        <taxon>Bolidophyceae</taxon>
        <taxon>Parmales</taxon>
        <taxon>Triparmaceae</taxon>
        <taxon>Triparma</taxon>
    </lineage>
</organism>
<dbReference type="Proteomes" id="UP001165122">
    <property type="component" value="Unassembled WGS sequence"/>
</dbReference>
<feature type="region of interest" description="Disordered" evidence="2">
    <location>
        <begin position="139"/>
        <end position="159"/>
    </location>
</feature>
<dbReference type="Gene3D" id="3.40.30.10">
    <property type="entry name" value="Glutaredoxin"/>
    <property type="match status" value="1"/>
</dbReference>
<dbReference type="PRINTS" id="PR00421">
    <property type="entry name" value="THIOREDOXIN"/>
</dbReference>
<dbReference type="SUPFAM" id="SSF52833">
    <property type="entry name" value="Thioredoxin-like"/>
    <property type="match status" value="1"/>
</dbReference>
<evidence type="ECO:0000256" key="1">
    <source>
        <dbReference type="ARBA" id="ARBA00023157"/>
    </source>
</evidence>
<evidence type="ECO:0000313" key="4">
    <source>
        <dbReference type="EMBL" id="GMH69866.1"/>
    </source>
</evidence>
<evidence type="ECO:0000313" key="5">
    <source>
        <dbReference type="Proteomes" id="UP001165122"/>
    </source>
</evidence>
<evidence type="ECO:0000256" key="2">
    <source>
        <dbReference type="SAM" id="MobiDB-lite"/>
    </source>
</evidence>